<dbReference type="EMBL" id="JAUTXU010000072">
    <property type="protein sequence ID" value="KAK3711984.1"/>
    <property type="molecule type" value="Genomic_DNA"/>
</dbReference>
<accession>A0ACC3N9U5</accession>
<proteinExistence type="predicted"/>
<name>A0ACC3N9U5_9PEZI</name>
<protein>
    <submittedName>
        <fullName evidence="1">Uncharacterized protein</fullName>
    </submittedName>
</protein>
<reference evidence="1" key="1">
    <citation type="submission" date="2023-07" db="EMBL/GenBank/DDBJ databases">
        <title>Black Yeasts Isolated from many extreme environments.</title>
        <authorList>
            <person name="Coleine C."/>
            <person name="Stajich J.E."/>
            <person name="Selbmann L."/>
        </authorList>
    </citation>
    <scope>NUCLEOTIDE SEQUENCE</scope>
    <source>
        <strain evidence="1">CCFEE 5714</strain>
    </source>
</reference>
<sequence>MQLWKQVNAGFENLLHSLQRPRNLSILPWQESMTLDPIRQVLSASAPNGDERTRAWRDAKLAELSYVGLTSGLITAAVASAFTWSAPGVLTAPVRGLWYSALIVVLAAVSIATQQSIMLHRLGSNSEGMQRLRHSFVRNVGAHKWEPSKMQVWIWQMAVMLLNISIGLFGIGLLLQICMEFAKTGEGLETMLMSALALIFGAACYVTSYIGVYANLS</sequence>
<dbReference type="Proteomes" id="UP001281147">
    <property type="component" value="Unassembled WGS sequence"/>
</dbReference>
<evidence type="ECO:0000313" key="2">
    <source>
        <dbReference type="Proteomes" id="UP001281147"/>
    </source>
</evidence>
<organism evidence="1 2">
    <name type="scientific">Vermiconidia calcicola</name>
    <dbReference type="NCBI Taxonomy" id="1690605"/>
    <lineage>
        <taxon>Eukaryota</taxon>
        <taxon>Fungi</taxon>
        <taxon>Dikarya</taxon>
        <taxon>Ascomycota</taxon>
        <taxon>Pezizomycotina</taxon>
        <taxon>Dothideomycetes</taxon>
        <taxon>Dothideomycetidae</taxon>
        <taxon>Mycosphaerellales</taxon>
        <taxon>Extremaceae</taxon>
        <taxon>Vermiconidia</taxon>
    </lineage>
</organism>
<gene>
    <name evidence="1" type="ORF">LTR37_009296</name>
</gene>
<keyword evidence="2" id="KW-1185">Reference proteome</keyword>
<evidence type="ECO:0000313" key="1">
    <source>
        <dbReference type="EMBL" id="KAK3711984.1"/>
    </source>
</evidence>
<comment type="caution">
    <text evidence="1">The sequence shown here is derived from an EMBL/GenBank/DDBJ whole genome shotgun (WGS) entry which is preliminary data.</text>
</comment>